<dbReference type="EMBL" id="PEDL01000017">
    <property type="protein sequence ID" value="PHV69832.1"/>
    <property type="molecule type" value="Genomic_DNA"/>
</dbReference>
<accession>A0AC61DB72</accession>
<reference evidence="1" key="1">
    <citation type="submission" date="2017-10" db="EMBL/GenBank/DDBJ databases">
        <title>Genome sequence of cellulolytic Lachnospiraceae bacterium XHS1971 isolated from hotspring sediment.</title>
        <authorList>
            <person name="Vasudevan G."/>
            <person name="Joshi A.J."/>
            <person name="Hivarkar S."/>
            <person name="Lanjekar V.B."/>
            <person name="Dhakephalkar P.K."/>
            <person name="Dagar S."/>
        </authorList>
    </citation>
    <scope>NUCLEOTIDE SEQUENCE</scope>
    <source>
        <strain evidence="1">XHS1971</strain>
    </source>
</reference>
<evidence type="ECO:0000313" key="1">
    <source>
        <dbReference type="EMBL" id="PHV69832.1"/>
    </source>
</evidence>
<protein>
    <submittedName>
        <fullName evidence="1">Flagellar assembly protein FliW</fullName>
    </submittedName>
</protein>
<proteinExistence type="predicted"/>
<keyword evidence="1" id="KW-0969">Cilium</keyword>
<sequence length="150" mass="17044">MLLKTKSFGDIEIGEEKFITFKEGIPGFEELKQFIIIEEEEESPFCYLQSIEDEAICFILTNPYLFKPDYEPAIAKHYFQQLGGGDLKNFSVFAMVSVKGEIETATLNLMAPLVIQQETRFGMQVILDGQDYTTKHAVLDLLAERGEQSC</sequence>
<evidence type="ECO:0000313" key="2">
    <source>
        <dbReference type="Proteomes" id="UP000224460"/>
    </source>
</evidence>
<organism evidence="1 2">
    <name type="scientific">Sporanaerobium hydrogeniformans</name>
    <dbReference type="NCBI Taxonomy" id="3072179"/>
    <lineage>
        <taxon>Bacteria</taxon>
        <taxon>Bacillati</taxon>
        <taxon>Bacillota</taxon>
        <taxon>Clostridia</taxon>
        <taxon>Lachnospirales</taxon>
        <taxon>Lachnospiraceae</taxon>
        <taxon>Sporanaerobium</taxon>
    </lineage>
</organism>
<comment type="caution">
    <text evidence="1">The sequence shown here is derived from an EMBL/GenBank/DDBJ whole genome shotgun (WGS) entry which is preliminary data.</text>
</comment>
<name>A0AC61DB72_9FIRM</name>
<keyword evidence="2" id="KW-1185">Reference proteome</keyword>
<dbReference type="Proteomes" id="UP000224460">
    <property type="component" value="Unassembled WGS sequence"/>
</dbReference>
<keyword evidence="1" id="KW-0282">Flagellum</keyword>
<keyword evidence="1" id="KW-0966">Cell projection</keyword>
<gene>
    <name evidence="1" type="ORF">CS063_13415</name>
</gene>